<keyword evidence="8" id="KW-0408">Iron</keyword>
<evidence type="ECO:0000256" key="7">
    <source>
        <dbReference type="ARBA" id="ARBA00023002"/>
    </source>
</evidence>
<dbReference type="SUPFAM" id="SSF48264">
    <property type="entry name" value="Cytochrome P450"/>
    <property type="match status" value="1"/>
</dbReference>
<evidence type="ECO:0000256" key="8">
    <source>
        <dbReference type="ARBA" id="ARBA00023004"/>
    </source>
</evidence>
<dbReference type="InterPro" id="IPR001128">
    <property type="entry name" value="Cyt_P450"/>
</dbReference>
<evidence type="ECO:0000256" key="1">
    <source>
        <dbReference type="ARBA" id="ARBA00004370"/>
    </source>
</evidence>
<keyword evidence="3" id="KW-0349">Heme</keyword>
<keyword evidence="4" id="KW-0812">Transmembrane</keyword>
<keyword evidence="9" id="KW-0503">Monooxygenase</keyword>
<keyword evidence="5" id="KW-0479">Metal-binding</keyword>
<dbReference type="InterPro" id="IPR002401">
    <property type="entry name" value="Cyt_P450_E_grp-I"/>
</dbReference>
<keyword evidence="6" id="KW-1133">Transmembrane helix</keyword>
<dbReference type="InterPro" id="IPR036396">
    <property type="entry name" value="Cyt_P450_sf"/>
</dbReference>
<comment type="subcellular location">
    <subcellularLocation>
        <location evidence="1">Membrane</location>
    </subcellularLocation>
</comment>
<feature type="non-terminal residue" evidence="11">
    <location>
        <position position="111"/>
    </location>
</feature>
<protein>
    <recommendedName>
        <fullName evidence="13">Cytochrome P450</fullName>
    </recommendedName>
</protein>
<gene>
    <name evidence="11" type="ORF">HAX54_013737</name>
</gene>
<dbReference type="PRINTS" id="PR00463">
    <property type="entry name" value="EP450I"/>
</dbReference>
<dbReference type="InterPro" id="IPR050665">
    <property type="entry name" value="Cytochrome_P450_Monooxygen"/>
</dbReference>
<evidence type="ECO:0000256" key="4">
    <source>
        <dbReference type="ARBA" id="ARBA00022692"/>
    </source>
</evidence>
<evidence type="ECO:0000256" key="6">
    <source>
        <dbReference type="ARBA" id="ARBA00022989"/>
    </source>
</evidence>
<dbReference type="PANTHER" id="PTHR24282:SF247">
    <property type="entry name" value="11-OXO-BETA-AMYRIN 30-OXIDASE-LIKE"/>
    <property type="match status" value="1"/>
</dbReference>
<evidence type="ECO:0008006" key="13">
    <source>
        <dbReference type="Google" id="ProtNLM"/>
    </source>
</evidence>
<reference evidence="11 12" key="1">
    <citation type="journal article" date="2021" name="BMC Genomics">
        <title>Datura genome reveals duplications of psychoactive alkaloid biosynthetic genes and high mutation rate following tissue culture.</title>
        <authorList>
            <person name="Rajewski A."/>
            <person name="Carter-House D."/>
            <person name="Stajich J."/>
            <person name="Litt A."/>
        </authorList>
    </citation>
    <scope>NUCLEOTIDE SEQUENCE [LARGE SCALE GENOMIC DNA]</scope>
    <source>
        <strain evidence="11">AR-01</strain>
    </source>
</reference>
<organism evidence="11 12">
    <name type="scientific">Datura stramonium</name>
    <name type="common">Jimsonweed</name>
    <name type="synonym">Common thornapple</name>
    <dbReference type="NCBI Taxonomy" id="4076"/>
    <lineage>
        <taxon>Eukaryota</taxon>
        <taxon>Viridiplantae</taxon>
        <taxon>Streptophyta</taxon>
        <taxon>Embryophyta</taxon>
        <taxon>Tracheophyta</taxon>
        <taxon>Spermatophyta</taxon>
        <taxon>Magnoliopsida</taxon>
        <taxon>eudicotyledons</taxon>
        <taxon>Gunneridae</taxon>
        <taxon>Pentapetalae</taxon>
        <taxon>asterids</taxon>
        <taxon>lamiids</taxon>
        <taxon>Solanales</taxon>
        <taxon>Solanaceae</taxon>
        <taxon>Solanoideae</taxon>
        <taxon>Datureae</taxon>
        <taxon>Datura</taxon>
    </lineage>
</organism>
<dbReference type="Pfam" id="PF00067">
    <property type="entry name" value="p450"/>
    <property type="match status" value="1"/>
</dbReference>
<keyword evidence="10" id="KW-0472">Membrane</keyword>
<keyword evidence="12" id="KW-1185">Reference proteome</keyword>
<dbReference type="Proteomes" id="UP000823775">
    <property type="component" value="Unassembled WGS sequence"/>
</dbReference>
<dbReference type="PANTHER" id="PTHR24282">
    <property type="entry name" value="CYTOCHROME P450 FAMILY MEMBER"/>
    <property type="match status" value="1"/>
</dbReference>
<name>A0ABS8YAR9_DATST</name>
<evidence type="ECO:0000313" key="11">
    <source>
        <dbReference type="EMBL" id="MCE5167620.1"/>
    </source>
</evidence>
<evidence type="ECO:0000256" key="10">
    <source>
        <dbReference type="ARBA" id="ARBA00023136"/>
    </source>
</evidence>
<evidence type="ECO:0000256" key="2">
    <source>
        <dbReference type="ARBA" id="ARBA00010617"/>
    </source>
</evidence>
<comment type="similarity">
    <text evidence="2">Belongs to the cytochrome P450 family.</text>
</comment>
<keyword evidence="7" id="KW-0560">Oxidoreductase</keyword>
<sequence>RSLLKGIIEKRAKEVQSGKTHTNDLLGLLLKSNQEEQQGNKISSKGMSTEDVIEECNSFYFAGQETTATLLTWTAIVLTMHPNWQEKARKEVLESIGKDEPKFDQLNQLKI</sequence>
<evidence type="ECO:0000313" key="12">
    <source>
        <dbReference type="Proteomes" id="UP000823775"/>
    </source>
</evidence>
<accession>A0ABS8YAR9</accession>
<feature type="non-terminal residue" evidence="11">
    <location>
        <position position="1"/>
    </location>
</feature>
<evidence type="ECO:0000256" key="9">
    <source>
        <dbReference type="ARBA" id="ARBA00023033"/>
    </source>
</evidence>
<dbReference type="EMBL" id="JACEIK010183282">
    <property type="protein sequence ID" value="MCE5167620.1"/>
    <property type="molecule type" value="Genomic_DNA"/>
</dbReference>
<comment type="caution">
    <text evidence="11">The sequence shown here is derived from an EMBL/GenBank/DDBJ whole genome shotgun (WGS) entry which is preliminary data.</text>
</comment>
<dbReference type="Gene3D" id="1.10.630.10">
    <property type="entry name" value="Cytochrome P450"/>
    <property type="match status" value="1"/>
</dbReference>
<proteinExistence type="inferred from homology"/>
<evidence type="ECO:0000256" key="5">
    <source>
        <dbReference type="ARBA" id="ARBA00022723"/>
    </source>
</evidence>
<evidence type="ECO:0000256" key="3">
    <source>
        <dbReference type="ARBA" id="ARBA00022617"/>
    </source>
</evidence>